<gene>
    <name evidence="1" type="ORF">GCM10007047_33960</name>
</gene>
<protein>
    <submittedName>
        <fullName evidence="1">Uncharacterized protein</fullName>
    </submittedName>
</protein>
<comment type="caution">
    <text evidence="1">The sequence shown here is derived from an EMBL/GenBank/DDBJ whole genome shotgun (WGS) entry which is preliminary data.</text>
</comment>
<dbReference type="AlphaFoldDB" id="A0A8J3DK82"/>
<name>A0A8J3DK82_9BACT</name>
<dbReference type="EMBL" id="BMXG01000039">
    <property type="protein sequence ID" value="GHC13881.1"/>
    <property type="molecule type" value="Genomic_DNA"/>
</dbReference>
<evidence type="ECO:0000313" key="2">
    <source>
        <dbReference type="Proteomes" id="UP000642829"/>
    </source>
</evidence>
<reference evidence="1" key="1">
    <citation type="journal article" date="2014" name="Int. J. Syst. Evol. Microbiol.">
        <title>Complete genome sequence of Corynebacterium casei LMG S-19264T (=DSM 44701T), isolated from a smear-ripened cheese.</title>
        <authorList>
            <consortium name="US DOE Joint Genome Institute (JGI-PGF)"/>
            <person name="Walter F."/>
            <person name="Albersmeier A."/>
            <person name="Kalinowski J."/>
            <person name="Ruckert C."/>
        </authorList>
    </citation>
    <scope>NUCLEOTIDE SEQUENCE</scope>
    <source>
        <strain evidence="1">KCTC 12870</strain>
    </source>
</reference>
<evidence type="ECO:0000313" key="1">
    <source>
        <dbReference type="EMBL" id="GHC13881.1"/>
    </source>
</evidence>
<keyword evidence="2" id="KW-1185">Reference proteome</keyword>
<reference evidence="1" key="2">
    <citation type="submission" date="2020-09" db="EMBL/GenBank/DDBJ databases">
        <authorList>
            <person name="Sun Q."/>
            <person name="Kim S."/>
        </authorList>
    </citation>
    <scope>NUCLEOTIDE SEQUENCE</scope>
    <source>
        <strain evidence="1">KCTC 12870</strain>
    </source>
</reference>
<organism evidence="1 2">
    <name type="scientific">Cerasicoccus arenae</name>
    <dbReference type="NCBI Taxonomy" id="424488"/>
    <lineage>
        <taxon>Bacteria</taxon>
        <taxon>Pseudomonadati</taxon>
        <taxon>Verrucomicrobiota</taxon>
        <taxon>Opitutia</taxon>
        <taxon>Puniceicoccales</taxon>
        <taxon>Cerasicoccaceae</taxon>
        <taxon>Cerasicoccus</taxon>
    </lineage>
</organism>
<sequence>MSAYKIREINEGGSIRLAKELCHYEGFVPLSRHHCQRLFRQGFLTLREFSSECGNHRYILPESSDDLIVNTGELIVLSNERMRFEAKYRRVSESTRNDGVAPPCFKSLNIDGETHYFGEMQTRILSLLHQAALRGEPWQNGKRLLQEAGSESFTLSNIFKHKPIWREIIESDKRGSYRLKGDFFPATKRE</sequence>
<proteinExistence type="predicted"/>
<accession>A0A8J3DK82</accession>
<dbReference type="RefSeq" id="WP_194500057.1">
    <property type="nucleotide sequence ID" value="NZ_BMXG01000039.1"/>
</dbReference>
<dbReference type="Proteomes" id="UP000642829">
    <property type="component" value="Unassembled WGS sequence"/>
</dbReference>